<name>A0A160MXZ2_9GAMM</name>
<protein>
    <recommendedName>
        <fullName evidence="3">DUF4388 domain-containing protein</fullName>
    </recommendedName>
</protein>
<dbReference type="Proteomes" id="UP000077255">
    <property type="component" value="Chromosome"/>
</dbReference>
<sequence length="193" mass="20713">MANELRPLIEILRDLRALSQQKASGFFFVVTEDNHSCTIRLHGGQVEDVVFSRHRGDEAVQLLARVPGGRARFQADPGRSGPVSVTLGAASQSWLAGGFEQEAPAPPLAPEPAAETGTSAHAGVECLTGRQRGIIERIALDHFGPIADLLCEEALGRPGSIDRALVELASNLPARDQEDSFLAEARRALGLYR</sequence>
<dbReference type="RefSeq" id="WP_063670218.1">
    <property type="nucleotide sequence ID" value="NZ_CP014841.1"/>
</dbReference>
<dbReference type="STRING" id="445710.ATSB10_04500"/>
<dbReference type="PATRIC" id="fig|445710.3.peg.448"/>
<accession>A0A160MXZ2</accession>
<evidence type="ECO:0000313" key="2">
    <source>
        <dbReference type="Proteomes" id="UP000077255"/>
    </source>
</evidence>
<reference evidence="1 2" key="1">
    <citation type="submission" date="2016-02" db="EMBL/GenBank/DDBJ databases">
        <title>Complete genome sequencing and analysis of ATSB10, Dyella thiooxydans isolated from rhizosphere soil of sunflower (Helianthus annuus L.).</title>
        <authorList>
            <person name="Lee Y."/>
            <person name="Hwangbo K."/>
            <person name="Chung H."/>
            <person name="Yoo J."/>
            <person name="Kim K.Y."/>
            <person name="Sa T.M."/>
            <person name="Um Y."/>
            <person name="Madhaiyan M."/>
        </authorList>
    </citation>
    <scope>NUCLEOTIDE SEQUENCE [LARGE SCALE GENOMIC DNA]</scope>
    <source>
        <strain evidence="1 2">ATSB10</strain>
    </source>
</reference>
<organism evidence="1 2">
    <name type="scientific">Dyella thiooxydans</name>
    <dbReference type="NCBI Taxonomy" id="445710"/>
    <lineage>
        <taxon>Bacteria</taxon>
        <taxon>Pseudomonadati</taxon>
        <taxon>Pseudomonadota</taxon>
        <taxon>Gammaproteobacteria</taxon>
        <taxon>Lysobacterales</taxon>
        <taxon>Rhodanobacteraceae</taxon>
        <taxon>Dyella</taxon>
    </lineage>
</organism>
<proteinExistence type="predicted"/>
<dbReference type="AlphaFoldDB" id="A0A160MXZ2"/>
<dbReference type="KEGG" id="dtx:ATSB10_04500"/>
<dbReference type="EMBL" id="CP014841">
    <property type="protein sequence ID" value="AND67904.1"/>
    <property type="molecule type" value="Genomic_DNA"/>
</dbReference>
<dbReference type="OrthoDB" id="5770731at2"/>
<evidence type="ECO:0008006" key="3">
    <source>
        <dbReference type="Google" id="ProtNLM"/>
    </source>
</evidence>
<keyword evidence="2" id="KW-1185">Reference proteome</keyword>
<gene>
    <name evidence="1" type="ORF">ATSB10_04500</name>
</gene>
<evidence type="ECO:0000313" key="1">
    <source>
        <dbReference type="EMBL" id="AND67904.1"/>
    </source>
</evidence>